<keyword evidence="1" id="KW-1133">Transmembrane helix</keyword>
<evidence type="ECO:0000313" key="3">
    <source>
        <dbReference type="Proteomes" id="UP000215914"/>
    </source>
</evidence>
<dbReference type="Proteomes" id="UP000215914">
    <property type="component" value="Chromosome 10"/>
</dbReference>
<keyword evidence="1" id="KW-0812">Transmembrane</keyword>
<reference evidence="3" key="1">
    <citation type="journal article" date="2017" name="Nature">
        <title>The sunflower genome provides insights into oil metabolism, flowering and Asterid evolution.</title>
        <authorList>
            <person name="Badouin H."/>
            <person name="Gouzy J."/>
            <person name="Grassa C.J."/>
            <person name="Murat F."/>
            <person name="Staton S.E."/>
            <person name="Cottret L."/>
            <person name="Lelandais-Briere C."/>
            <person name="Owens G.L."/>
            <person name="Carrere S."/>
            <person name="Mayjonade B."/>
            <person name="Legrand L."/>
            <person name="Gill N."/>
            <person name="Kane N.C."/>
            <person name="Bowers J.E."/>
            <person name="Hubner S."/>
            <person name="Bellec A."/>
            <person name="Berard A."/>
            <person name="Berges H."/>
            <person name="Blanchet N."/>
            <person name="Boniface M.C."/>
            <person name="Brunel D."/>
            <person name="Catrice O."/>
            <person name="Chaidir N."/>
            <person name="Claudel C."/>
            <person name="Donnadieu C."/>
            <person name="Faraut T."/>
            <person name="Fievet G."/>
            <person name="Helmstetter N."/>
            <person name="King M."/>
            <person name="Knapp S.J."/>
            <person name="Lai Z."/>
            <person name="Le Paslier M.C."/>
            <person name="Lippi Y."/>
            <person name="Lorenzon L."/>
            <person name="Mandel J.R."/>
            <person name="Marage G."/>
            <person name="Marchand G."/>
            <person name="Marquand E."/>
            <person name="Bret-Mestries E."/>
            <person name="Morien E."/>
            <person name="Nambeesan S."/>
            <person name="Nguyen T."/>
            <person name="Pegot-Espagnet P."/>
            <person name="Pouilly N."/>
            <person name="Raftis F."/>
            <person name="Sallet E."/>
            <person name="Schiex T."/>
            <person name="Thomas J."/>
            <person name="Vandecasteele C."/>
            <person name="Vares D."/>
            <person name="Vear F."/>
            <person name="Vautrin S."/>
            <person name="Crespi M."/>
            <person name="Mangin B."/>
            <person name="Burke J.M."/>
            <person name="Salse J."/>
            <person name="Munos S."/>
            <person name="Vincourt P."/>
            <person name="Rieseberg L.H."/>
            <person name="Langlade N.B."/>
        </authorList>
    </citation>
    <scope>NUCLEOTIDE SEQUENCE [LARGE SCALE GENOMIC DNA]</scope>
    <source>
        <strain evidence="3">cv. SF193</strain>
    </source>
</reference>
<dbReference type="EMBL" id="CM007899">
    <property type="protein sequence ID" value="OTG13138.1"/>
    <property type="molecule type" value="Genomic_DNA"/>
</dbReference>
<dbReference type="PANTHER" id="PTHR31949:SF24">
    <property type="entry name" value="PROLINE-RICH FAMILY PROTEIN"/>
    <property type="match status" value="1"/>
</dbReference>
<feature type="transmembrane region" description="Helical" evidence="1">
    <location>
        <begin position="50"/>
        <end position="67"/>
    </location>
</feature>
<evidence type="ECO:0000313" key="2">
    <source>
        <dbReference type="EMBL" id="OTG13138.1"/>
    </source>
</evidence>
<keyword evidence="3" id="KW-1185">Reference proteome</keyword>
<dbReference type="PANTHER" id="PTHR31949">
    <property type="entry name" value="GASTRIC MUCIN-LIKE PROTEIN"/>
    <property type="match status" value="1"/>
</dbReference>
<organism evidence="2 3">
    <name type="scientific">Helianthus annuus</name>
    <name type="common">Common sunflower</name>
    <dbReference type="NCBI Taxonomy" id="4232"/>
    <lineage>
        <taxon>Eukaryota</taxon>
        <taxon>Viridiplantae</taxon>
        <taxon>Streptophyta</taxon>
        <taxon>Embryophyta</taxon>
        <taxon>Tracheophyta</taxon>
        <taxon>Spermatophyta</taxon>
        <taxon>Magnoliopsida</taxon>
        <taxon>eudicotyledons</taxon>
        <taxon>Gunneridae</taxon>
        <taxon>Pentapetalae</taxon>
        <taxon>asterids</taxon>
        <taxon>campanulids</taxon>
        <taxon>Asterales</taxon>
        <taxon>Asteraceae</taxon>
        <taxon>Asteroideae</taxon>
        <taxon>Heliantheae alliance</taxon>
        <taxon>Heliantheae</taxon>
        <taxon>Helianthus</taxon>
    </lineage>
</organism>
<name>A0A251TPU9_HELAN</name>
<dbReference type="InParanoid" id="A0A251TPU9"/>
<proteinExistence type="predicted"/>
<protein>
    <submittedName>
        <fullName evidence="2">Uncharacterized protein</fullName>
    </submittedName>
</protein>
<evidence type="ECO:0000256" key="1">
    <source>
        <dbReference type="SAM" id="Phobius"/>
    </source>
</evidence>
<dbReference type="AlphaFoldDB" id="A0A251TPU9"/>
<sequence length="132" mass="14828">MLKSPQFTSSSSLTLLQFKDQEREILLYSVCDLQQLFEKTVLMNFSTLKMIRIIMIGSYIGILWLLTPPGTPLFPSLEMGSQKTVMNQNGTHKAHPSAAKSRVRAIPFTFENTSLIYSTIVRSSNRPTLNGS</sequence>
<accession>A0A251TPU9</accession>
<keyword evidence="1" id="KW-0472">Membrane</keyword>
<gene>
    <name evidence="2" type="ORF">HannXRQ_Chr10g0317301</name>
</gene>